<comment type="caution">
    <text evidence="4">The sequence shown here is derived from an EMBL/GenBank/DDBJ whole genome shotgun (WGS) entry which is preliminary data.</text>
</comment>
<accession>A0A934WHX3</accession>
<protein>
    <recommendedName>
        <fullName evidence="3">SPOR domain-containing protein</fullName>
    </recommendedName>
</protein>
<keyword evidence="5" id="KW-1185">Reference proteome</keyword>
<evidence type="ECO:0000256" key="1">
    <source>
        <dbReference type="SAM" id="MobiDB-lite"/>
    </source>
</evidence>
<keyword evidence="2" id="KW-0472">Membrane</keyword>
<dbReference type="GO" id="GO:0042834">
    <property type="term" value="F:peptidoglycan binding"/>
    <property type="evidence" value="ECO:0007669"/>
    <property type="project" value="InterPro"/>
</dbReference>
<sequence length="260" mass="26862">MQADHHTRFDTGDGGDGRGGGSALRMLTNVLAVVVSLGLLAGFVGWGWTLAVRDVSGVPVVRALEGPMRVAPDDPGGLRAAHQGLSVNAIAAGAEIAPPERVLLAPAPPVLEADAAPPPSPPRDESGAVIASTPGLTRSPVPPPRPSYDLVAETAARAVLQSLAPGATVEIDPDSLAPGTRLVQLGALDDGAAARSEWERLADSFPALFEDKGRVIQAAEAGGRTFYRLRAHGFGTEAEARRFCAVLIAEDVTCIPVLIR</sequence>
<name>A0A934WHX3_9RHOB</name>
<feature type="region of interest" description="Disordered" evidence="1">
    <location>
        <begin position="110"/>
        <end position="144"/>
    </location>
</feature>
<dbReference type="Gene3D" id="3.30.70.1070">
    <property type="entry name" value="Sporulation related repeat"/>
    <property type="match status" value="1"/>
</dbReference>
<organism evidence="4 5">
    <name type="scientific">Rhodobaculum claviforme</name>
    <dbReference type="NCBI Taxonomy" id="1549854"/>
    <lineage>
        <taxon>Bacteria</taxon>
        <taxon>Pseudomonadati</taxon>
        <taxon>Pseudomonadota</taxon>
        <taxon>Alphaproteobacteria</taxon>
        <taxon>Rhodobacterales</taxon>
        <taxon>Paracoccaceae</taxon>
        <taxon>Rhodobaculum</taxon>
    </lineage>
</organism>
<dbReference type="PROSITE" id="PS51724">
    <property type="entry name" value="SPOR"/>
    <property type="match status" value="1"/>
</dbReference>
<evidence type="ECO:0000313" key="5">
    <source>
        <dbReference type="Proteomes" id="UP000706333"/>
    </source>
</evidence>
<dbReference type="AlphaFoldDB" id="A0A934WHX3"/>
<dbReference type="InterPro" id="IPR036680">
    <property type="entry name" value="SPOR-like_sf"/>
</dbReference>
<dbReference type="Proteomes" id="UP000706333">
    <property type="component" value="Unassembled WGS sequence"/>
</dbReference>
<keyword evidence="2" id="KW-0812">Transmembrane</keyword>
<feature type="domain" description="SPOR" evidence="3">
    <location>
        <begin position="175"/>
        <end position="260"/>
    </location>
</feature>
<evidence type="ECO:0000313" key="4">
    <source>
        <dbReference type="EMBL" id="MBK5926162.1"/>
    </source>
</evidence>
<evidence type="ECO:0000256" key="2">
    <source>
        <dbReference type="SAM" id="Phobius"/>
    </source>
</evidence>
<reference evidence="4" key="1">
    <citation type="submission" date="2017-05" db="EMBL/GenBank/DDBJ databases">
        <authorList>
            <person name="Imhoff J.F."/>
            <person name="Rahn T."/>
            <person name="Kuenzel S."/>
            <person name="Neulinger S.C."/>
        </authorList>
    </citation>
    <scope>NUCLEOTIDE SEQUENCE</scope>
    <source>
        <strain evidence="4">LMG 28126</strain>
    </source>
</reference>
<feature type="transmembrane region" description="Helical" evidence="2">
    <location>
        <begin position="27"/>
        <end position="48"/>
    </location>
</feature>
<gene>
    <name evidence="4" type="ORF">CCR87_02135</name>
</gene>
<keyword evidence="2" id="KW-1133">Transmembrane helix</keyword>
<proteinExistence type="predicted"/>
<reference evidence="4" key="2">
    <citation type="journal article" date="2020" name="Microorganisms">
        <title>Osmotic Adaptation and Compatible Solute Biosynthesis of Phototrophic Bacteria as Revealed from Genome Analyses.</title>
        <authorList>
            <person name="Imhoff J.F."/>
            <person name="Rahn T."/>
            <person name="Kunzel S."/>
            <person name="Keller A."/>
            <person name="Neulinger S.C."/>
        </authorList>
    </citation>
    <scope>NUCLEOTIDE SEQUENCE</scope>
    <source>
        <strain evidence="4">LMG 28126</strain>
    </source>
</reference>
<dbReference type="EMBL" id="NHSD01000105">
    <property type="protein sequence ID" value="MBK5926162.1"/>
    <property type="molecule type" value="Genomic_DNA"/>
</dbReference>
<evidence type="ECO:0000259" key="3">
    <source>
        <dbReference type="PROSITE" id="PS51724"/>
    </source>
</evidence>
<dbReference type="InterPro" id="IPR007730">
    <property type="entry name" value="SPOR-like_dom"/>
</dbReference>
<dbReference type="Pfam" id="PF05036">
    <property type="entry name" value="SPOR"/>
    <property type="match status" value="1"/>
</dbReference>